<dbReference type="EMBL" id="MVHR01000002">
    <property type="protein sequence ID" value="ORA76348.1"/>
    <property type="molecule type" value="Genomic_DNA"/>
</dbReference>
<dbReference type="AlphaFoldDB" id="A0A1X0DVL0"/>
<evidence type="ECO:0008006" key="3">
    <source>
        <dbReference type="Google" id="ProtNLM"/>
    </source>
</evidence>
<organism evidence="1 2">
    <name type="scientific">Mycobacterium heidelbergense</name>
    <dbReference type="NCBI Taxonomy" id="53376"/>
    <lineage>
        <taxon>Bacteria</taxon>
        <taxon>Bacillati</taxon>
        <taxon>Actinomycetota</taxon>
        <taxon>Actinomycetes</taxon>
        <taxon>Mycobacteriales</taxon>
        <taxon>Mycobacteriaceae</taxon>
        <taxon>Mycobacterium</taxon>
        <taxon>Mycobacterium simiae complex</taxon>
    </lineage>
</organism>
<accession>A0A1X0DVL0</accession>
<comment type="caution">
    <text evidence="1">The sequence shown here is derived from an EMBL/GenBank/DDBJ whole genome shotgun (WGS) entry which is preliminary data.</text>
</comment>
<proteinExistence type="predicted"/>
<evidence type="ECO:0000313" key="2">
    <source>
        <dbReference type="Proteomes" id="UP000192566"/>
    </source>
</evidence>
<dbReference type="Proteomes" id="UP000192566">
    <property type="component" value="Unassembled WGS sequence"/>
</dbReference>
<gene>
    <name evidence="1" type="ORF">BST25_02090</name>
</gene>
<protein>
    <recommendedName>
        <fullName evidence="3">PE family protein</fullName>
    </recommendedName>
</protein>
<reference evidence="1 2" key="1">
    <citation type="submission" date="2017-02" db="EMBL/GenBank/DDBJ databases">
        <title>The new phylogeny of genus Mycobacterium.</title>
        <authorList>
            <person name="Tortoli E."/>
            <person name="Trovato A."/>
            <person name="Cirillo D.M."/>
        </authorList>
    </citation>
    <scope>NUCLEOTIDE SEQUENCE [LARGE SCALE GENOMIC DNA]</scope>
    <source>
        <strain evidence="1 2">DSM 44471</strain>
    </source>
</reference>
<evidence type="ECO:0000313" key="1">
    <source>
        <dbReference type="EMBL" id="ORA76348.1"/>
    </source>
</evidence>
<name>A0A1X0DVL0_MYCHE</name>
<sequence length="400" mass="41064">MVVDLAARPHITAGVALASAAILAAGPMAQHLPNLHLAQHLPQVSVSNINLTGADSVLDLFSGVENELASLASGAAAATVPASLASAAFDPTQNLIAQTWINTFQTAGANLQTIFNTWSQLPVPALQQVAANGISYGNLYVSTYQTAANAAVKYFTSATGNNFQPLLQMAVNDFSTGKISTGVTLLWEALYYLPLENIALPMEKILNIPAYITQNFANATSQLTSTFVNGAGLYGLINTSAAAAGALGTSLQAVYNAWNAGDTLGAVTNLLNTPGAVTNLFLNGSKPSGGGLFSSPYIAKNATGLLNWLLNTFSPGFAKDIVAPNAANIATGGSLAGAFQGFANQLINGWPSLSPVIGDISAGLTQLLQNLPSVLSNLPSILGNVASQVGTVIIRLLGLL</sequence>
<keyword evidence="2" id="KW-1185">Reference proteome</keyword>